<accession>A0A238Y7M6</accession>
<keyword evidence="3" id="KW-1185">Reference proteome</keyword>
<dbReference type="RefSeq" id="WP_089378633.1">
    <property type="nucleotide sequence ID" value="NZ_FZNX01000004.1"/>
</dbReference>
<name>A0A238Y7M6_9FLAO</name>
<dbReference type="AlphaFoldDB" id="A0A238Y7M6"/>
<dbReference type="CDD" id="cd02238">
    <property type="entry name" value="cupin_KdgF"/>
    <property type="match status" value="1"/>
</dbReference>
<dbReference type="PANTHER" id="PTHR40112">
    <property type="entry name" value="H2HPP ISOMERASE"/>
    <property type="match status" value="1"/>
</dbReference>
<reference evidence="3" key="1">
    <citation type="submission" date="2017-06" db="EMBL/GenBank/DDBJ databases">
        <authorList>
            <person name="Varghese N."/>
            <person name="Submissions S."/>
        </authorList>
    </citation>
    <scope>NUCLEOTIDE SEQUENCE [LARGE SCALE GENOMIC DNA]</scope>
    <source>
        <strain evidence="3">DSM 27993</strain>
    </source>
</reference>
<dbReference type="OrthoDB" id="9811153at2"/>
<organism evidence="2 3">
    <name type="scientific">Lutibacter flavus</name>
    <dbReference type="NCBI Taxonomy" id="691689"/>
    <lineage>
        <taxon>Bacteria</taxon>
        <taxon>Pseudomonadati</taxon>
        <taxon>Bacteroidota</taxon>
        <taxon>Flavobacteriia</taxon>
        <taxon>Flavobacteriales</taxon>
        <taxon>Flavobacteriaceae</taxon>
        <taxon>Lutibacter</taxon>
    </lineage>
</organism>
<protein>
    <submittedName>
        <fullName evidence="2">Cupin domain-containing protein</fullName>
    </submittedName>
</protein>
<evidence type="ECO:0000259" key="1">
    <source>
        <dbReference type="Pfam" id="PF07883"/>
    </source>
</evidence>
<feature type="domain" description="Cupin type-2" evidence="1">
    <location>
        <begin position="31"/>
        <end position="93"/>
    </location>
</feature>
<gene>
    <name evidence="2" type="ORF">SAMN04488111_2334</name>
</gene>
<dbReference type="Pfam" id="PF07883">
    <property type="entry name" value="Cupin_2"/>
    <property type="match status" value="1"/>
</dbReference>
<dbReference type="InterPro" id="IPR013096">
    <property type="entry name" value="Cupin_2"/>
</dbReference>
<evidence type="ECO:0000313" key="2">
    <source>
        <dbReference type="EMBL" id="SNR66828.1"/>
    </source>
</evidence>
<dbReference type="InterPro" id="IPR011051">
    <property type="entry name" value="RmlC_Cupin_sf"/>
</dbReference>
<dbReference type="SUPFAM" id="SSF51182">
    <property type="entry name" value="RmlC-like cupins"/>
    <property type="match status" value="1"/>
</dbReference>
<sequence>MLQEIKNIEQKEILPGFKGRFVHTNSSTIAFWEIEKGSVLPEHSHIHEQTTQVIEGELEMTINNKMVVLEPGMIVTIPSNVVHSGKALTTCKLTDTFCPVREDYK</sequence>
<evidence type="ECO:0000313" key="3">
    <source>
        <dbReference type="Proteomes" id="UP000198412"/>
    </source>
</evidence>
<dbReference type="InterPro" id="IPR052535">
    <property type="entry name" value="Bacilysin_H2HPP_isomerase"/>
</dbReference>
<dbReference type="EMBL" id="FZNX01000004">
    <property type="protein sequence ID" value="SNR66828.1"/>
    <property type="molecule type" value="Genomic_DNA"/>
</dbReference>
<dbReference type="InterPro" id="IPR014710">
    <property type="entry name" value="RmlC-like_jellyroll"/>
</dbReference>
<dbReference type="PANTHER" id="PTHR40112:SF1">
    <property type="entry name" value="H2HPP ISOMERASE"/>
    <property type="match status" value="1"/>
</dbReference>
<proteinExistence type="predicted"/>
<dbReference type="Proteomes" id="UP000198412">
    <property type="component" value="Unassembled WGS sequence"/>
</dbReference>
<dbReference type="Gene3D" id="2.60.120.10">
    <property type="entry name" value="Jelly Rolls"/>
    <property type="match status" value="1"/>
</dbReference>